<dbReference type="CTD" id="151525"/>
<dbReference type="SUPFAM" id="SSF47769">
    <property type="entry name" value="SAM/Pointed domain"/>
    <property type="match status" value="1"/>
</dbReference>
<dbReference type="Gene3D" id="1.10.150.50">
    <property type="entry name" value="Transcription Factor, Ets-1"/>
    <property type="match status" value="1"/>
</dbReference>
<dbReference type="InterPro" id="IPR003613">
    <property type="entry name" value="Ubox_domain"/>
</dbReference>
<dbReference type="InterPro" id="IPR013761">
    <property type="entry name" value="SAM/pointed_sf"/>
</dbReference>
<feature type="repeat" description="WD" evidence="4">
    <location>
        <begin position="40"/>
        <end position="81"/>
    </location>
</feature>
<dbReference type="PROSITE" id="PS50105">
    <property type="entry name" value="SAM_DOMAIN"/>
    <property type="match status" value="1"/>
</dbReference>
<dbReference type="GO" id="GO:0016567">
    <property type="term" value="P:protein ubiquitination"/>
    <property type="evidence" value="ECO:0007669"/>
    <property type="project" value="InterPro"/>
</dbReference>
<dbReference type="Pfam" id="PF00536">
    <property type="entry name" value="SAM_1"/>
    <property type="match status" value="1"/>
</dbReference>
<feature type="repeat" description="WD" evidence="4">
    <location>
        <begin position="83"/>
        <end position="124"/>
    </location>
</feature>
<dbReference type="CDD" id="cd00200">
    <property type="entry name" value="WD40"/>
    <property type="match status" value="1"/>
</dbReference>
<evidence type="ECO:0000256" key="2">
    <source>
        <dbReference type="ARBA" id="ARBA00022574"/>
    </source>
</evidence>
<sequence>LADDVNCCAFSFSLLATCSLDKTIRLYSLNDFTELLHSPLKFHTYAVHCCCFSPSGHILASCSTDGTTVLWNTQNGQTLAVLEQPSGSPVRVCRFSPDSTCLVSGAADGTVVLWNAQSYKLYRCGSVKDGSLVACAFSPNGSLFVTGSSCGDLTVWDDKMRCLHSEKAHDLGITCCDFSSQPVSGFELKYKSTLCGHRAPVLACAFSHNGQMLVSGKLSKHVINYDPNTETILHTLTQHTRYVTTCAFAPSVLLLATGSMDKTVNIWQFDPETLVQARSTEDQLKHFIEDWSEDDVSAWLCAQDLKDLVGIFKMNNIDGRELLNLTKESLADDLKIDGYSYEKEAMENWISKKKRTSPMTNLVLSSVVLTPNRTLKMAINRWLETHQK</sequence>
<dbReference type="InterPro" id="IPR001680">
    <property type="entry name" value="WD40_rpt"/>
</dbReference>
<feature type="repeat" description="WD" evidence="4">
    <location>
        <begin position="136"/>
        <end position="157"/>
    </location>
</feature>
<dbReference type="AlphaFoldDB" id="A0A8B7QUL1"/>
<dbReference type="OrthoDB" id="10064100at2759"/>
<dbReference type="SMART" id="SM00504">
    <property type="entry name" value="Ubox"/>
    <property type="match status" value="1"/>
</dbReference>
<dbReference type="SUPFAM" id="SSF50978">
    <property type="entry name" value="WD40 repeat-like"/>
    <property type="match status" value="1"/>
</dbReference>
<feature type="repeat" description="WD" evidence="4">
    <location>
        <begin position="236"/>
        <end position="277"/>
    </location>
</feature>
<dbReference type="GeneID" id="109379846"/>
<dbReference type="InterPro" id="IPR013083">
    <property type="entry name" value="Znf_RING/FYVE/PHD"/>
</dbReference>
<keyword evidence="2 4" id="KW-0853">WD repeat</keyword>
<dbReference type="PANTHER" id="PTHR46573">
    <property type="entry name" value="WD REPEAT, SAM AND U-BOX DOMAIN-CONTAINING PROTEIN 1"/>
    <property type="match status" value="1"/>
</dbReference>
<dbReference type="PRINTS" id="PR00320">
    <property type="entry name" value="GPROTEINBRPT"/>
</dbReference>
<dbReference type="InterPro" id="IPR052085">
    <property type="entry name" value="WD-SAM-U-box"/>
</dbReference>
<evidence type="ECO:0000259" key="5">
    <source>
        <dbReference type="PROSITE" id="PS50105"/>
    </source>
</evidence>
<dbReference type="Gene3D" id="2.130.10.10">
    <property type="entry name" value="YVTN repeat-like/Quinoprotein amine dehydrogenase"/>
    <property type="match status" value="3"/>
</dbReference>
<dbReference type="GO" id="GO:0004842">
    <property type="term" value="F:ubiquitin-protein transferase activity"/>
    <property type="evidence" value="ECO:0007669"/>
    <property type="project" value="InterPro"/>
</dbReference>
<dbReference type="SMART" id="SM00320">
    <property type="entry name" value="WD40"/>
    <property type="match status" value="6"/>
</dbReference>
<name>A0A8B7QUL1_HIPAR</name>
<feature type="non-terminal residue" evidence="8">
    <location>
        <position position="1"/>
    </location>
</feature>
<dbReference type="Pfam" id="PF00400">
    <property type="entry name" value="WD40"/>
    <property type="match status" value="6"/>
</dbReference>
<dbReference type="Gene3D" id="3.30.40.10">
    <property type="entry name" value="Zinc/RING finger domain, C3HC4 (zinc finger)"/>
    <property type="match status" value="1"/>
</dbReference>
<keyword evidence="3" id="KW-0677">Repeat</keyword>
<feature type="domain" description="SAM" evidence="5">
    <location>
        <begin position="291"/>
        <end position="355"/>
    </location>
</feature>
<accession>A0A8B7QUL1</accession>
<dbReference type="InterPro" id="IPR015943">
    <property type="entry name" value="WD40/YVTN_repeat-like_dom_sf"/>
</dbReference>
<evidence type="ECO:0000313" key="7">
    <source>
        <dbReference type="Proteomes" id="UP000694851"/>
    </source>
</evidence>
<dbReference type="Proteomes" id="UP000694851">
    <property type="component" value="Unplaced"/>
</dbReference>
<dbReference type="InterPro" id="IPR001660">
    <property type="entry name" value="SAM"/>
</dbReference>
<dbReference type="InterPro" id="IPR036322">
    <property type="entry name" value="WD40_repeat_dom_sf"/>
</dbReference>
<dbReference type="InterPro" id="IPR019775">
    <property type="entry name" value="WD40_repeat_CS"/>
</dbReference>
<dbReference type="KEGG" id="hai:109379846"/>
<keyword evidence="7" id="KW-1185">Reference proteome</keyword>
<evidence type="ECO:0000313" key="8">
    <source>
        <dbReference type="RefSeq" id="XP_019492366.1"/>
    </source>
</evidence>
<dbReference type="Pfam" id="PF04564">
    <property type="entry name" value="U-box"/>
    <property type="match status" value="1"/>
</dbReference>
<dbReference type="PROSITE" id="PS50294">
    <property type="entry name" value="WD_REPEATS_REGION"/>
    <property type="match status" value="3"/>
</dbReference>
<reference evidence="8" key="1">
    <citation type="submission" date="2025-08" db="UniProtKB">
        <authorList>
            <consortium name="RefSeq"/>
        </authorList>
    </citation>
    <scope>IDENTIFICATION</scope>
    <source>
        <tissue evidence="8">Muscle</tissue>
    </source>
</reference>
<dbReference type="PROSITE" id="PS50082">
    <property type="entry name" value="WD_REPEATS_2"/>
    <property type="match status" value="4"/>
</dbReference>
<gene>
    <name evidence="8" type="primary">WDSUB1</name>
</gene>
<dbReference type="PROSITE" id="PS51698">
    <property type="entry name" value="U_BOX"/>
    <property type="match status" value="1"/>
</dbReference>
<dbReference type="InterPro" id="IPR020472">
    <property type="entry name" value="WD40_PAC1"/>
</dbReference>
<protein>
    <recommendedName>
        <fullName evidence="1">WD repeat, SAM and U-box domain-containing protein 1</fullName>
    </recommendedName>
</protein>
<proteinExistence type="predicted"/>
<feature type="domain" description="U-box" evidence="6">
    <location>
        <begin position="337"/>
        <end position="388"/>
    </location>
</feature>
<dbReference type="PROSITE" id="PS00678">
    <property type="entry name" value="WD_REPEATS_1"/>
    <property type="match status" value="2"/>
</dbReference>
<dbReference type="RefSeq" id="XP_019492366.1">
    <property type="nucleotide sequence ID" value="XM_019636821.1"/>
</dbReference>
<evidence type="ECO:0000256" key="3">
    <source>
        <dbReference type="ARBA" id="ARBA00022737"/>
    </source>
</evidence>
<evidence type="ECO:0000256" key="1">
    <source>
        <dbReference type="ARBA" id="ARBA00020894"/>
    </source>
</evidence>
<evidence type="ECO:0000256" key="4">
    <source>
        <dbReference type="PROSITE-ProRule" id="PRU00221"/>
    </source>
</evidence>
<dbReference type="SUPFAM" id="SSF57850">
    <property type="entry name" value="RING/U-box"/>
    <property type="match status" value="1"/>
</dbReference>
<dbReference type="PANTHER" id="PTHR46573:SF1">
    <property type="entry name" value="WD REPEAT, SAM AND U-BOX DOMAIN-CONTAINING PROTEIN 1"/>
    <property type="match status" value="1"/>
</dbReference>
<evidence type="ECO:0000259" key="6">
    <source>
        <dbReference type="PROSITE" id="PS51698"/>
    </source>
</evidence>
<organism evidence="7 8">
    <name type="scientific">Hipposideros armiger</name>
    <name type="common">Great Himalayan leaf-nosed bat</name>
    <dbReference type="NCBI Taxonomy" id="186990"/>
    <lineage>
        <taxon>Eukaryota</taxon>
        <taxon>Metazoa</taxon>
        <taxon>Chordata</taxon>
        <taxon>Craniata</taxon>
        <taxon>Vertebrata</taxon>
        <taxon>Euteleostomi</taxon>
        <taxon>Mammalia</taxon>
        <taxon>Eutheria</taxon>
        <taxon>Laurasiatheria</taxon>
        <taxon>Chiroptera</taxon>
        <taxon>Yinpterochiroptera</taxon>
        <taxon>Rhinolophoidea</taxon>
        <taxon>Hipposideridae</taxon>
        <taxon>Hipposideros</taxon>
    </lineage>
</organism>